<reference evidence="3" key="1">
    <citation type="submission" date="2023-01" db="EMBL/GenBank/DDBJ databases">
        <title>Key to firefly adult light organ development and bioluminescence: homeobox transcription factors regulate luciferase expression and transportation to peroxisome.</title>
        <authorList>
            <person name="Fu X."/>
        </authorList>
    </citation>
    <scope>NUCLEOTIDE SEQUENCE [LARGE SCALE GENOMIC DNA]</scope>
</reference>
<comment type="caution">
    <text evidence="2">The sequence shown here is derived from an EMBL/GenBank/DDBJ whole genome shotgun (WGS) entry which is preliminary data.</text>
</comment>
<feature type="domain" description="F-box" evidence="1">
    <location>
        <begin position="1"/>
        <end position="48"/>
    </location>
</feature>
<name>A0AAN7SRR7_9COLE</name>
<dbReference type="SUPFAM" id="SSF50978">
    <property type="entry name" value="WD40 repeat-like"/>
    <property type="match status" value="1"/>
</dbReference>
<dbReference type="Proteomes" id="UP001353858">
    <property type="component" value="Unassembled WGS sequence"/>
</dbReference>
<accession>A0AAN7SRR7</accession>
<evidence type="ECO:0000259" key="1">
    <source>
        <dbReference type="PROSITE" id="PS50181"/>
    </source>
</evidence>
<organism evidence="2 3">
    <name type="scientific">Aquatica leii</name>
    <dbReference type="NCBI Taxonomy" id="1421715"/>
    <lineage>
        <taxon>Eukaryota</taxon>
        <taxon>Metazoa</taxon>
        <taxon>Ecdysozoa</taxon>
        <taxon>Arthropoda</taxon>
        <taxon>Hexapoda</taxon>
        <taxon>Insecta</taxon>
        <taxon>Pterygota</taxon>
        <taxon>Neoptera</taxon>
        <taxon>Endopterygota</taxon>
        <taxon>Coleoptera</taxon>
        <taxon>Polyphaga</taxon>
        <taxon>Elateriformia</taxon>
        <taxon>Elateroidea</taxon>
        <taxon>Lampyridae</taxon>
        <taxon>Luciolinae</taxon>
        <taxon>Aquatica</taxon>
    </lineage>
</organism>
<gene>
    <name evidence="2" type="ORF">RN001_003924</name>
</gene>
<dbReference type="InterPro" id="IPR036322">
    <property type="entry name" value="WD40_repeat_dom_sf"/>
</dbReference>
<dbReference type="Gene3D" id="1.20.1280.50">
    <property type="match status" value="1"/>
</dbReference>
<keyword evidence="3" id="KW-1185">Reference proteome</keyword>
<dbReference type="SUPFAM" id="SSF81383">
    <property type="entry name" value="F-box domain"/>
    <property type="match status" value="1"/>
</dbReference>
<dbReference type="AlphaFoldDB" id="A0AAN7SRR7"/>
<sequence length="421" mass="49168">MHDLPVELIERILYFCDGKTLKNAKLVNPIWSSIVDFLTNKTDIWKWCCNEEIPENELSNYVEKYENIIDDDKWLNIYSTWNSWHNIQENVQFDIVLCPVEVPRITYVAVSGTFIAVGSEDGRVKIFEETWGLLHTARYRAVRITEITFMYDENETEDSELDRIFLLLAYKTGTLILTEFDGKLNELAVIQDVKLHSVYKKYLCYERQGGRITISKLCREANGDRIFCEITYLRIYSPSEVSCLHVWGGVATFLINNEVKVLKFDRNIPPVSSVENKVRITFCVKNLARLERSCHIYRNNIIICASTDEVLHEQFLEVFILGEKDQYSQKLFNSWAALQANITCMYLYGNIFVVGVDIGNVYFYQVASWKTFDIRNYQKMVIIGRHPIICIDVKETKQERKFYITSSFNIHQVIGFTLLDV</sequence>
<evidence type="ECO:0000313" key="2">
    <source>
        <dbReference type="EMBL" id="KAK4887653.1"/>
    </source>
</evidence>
<dbReference type="InterPro" id="IPR001810">
    <property type="entry name" value="F-box_dom"/>
</dbReference>
<protein>
    <recommendedName>
        <fullName evidence="1">F-box domain-containing protein</fullName>
    </recommendedName>
</protein>
<dbReference type="PROSITE" id="PS50181">
    <property type="entry name" value="FBOX"/>
    <property type="match status" value="1"/>
</dbReference>
<dbReference type="InterPro" id="IPR036047">
    <property type="entry name" value="F-box-like_dom_sf"/>
</dbReference>
<proteinExistence type="predicted"/>
<evidence type="ECO:0000313" key="3">
    <source>
        <dbReference type="Proteomes" id="UP001353858"/>
    </source>
</evidence>
<dbReference type="EMBL" id="JARPUR010000001">
    <property type="protein sequence ID" value="KAK4887653.1"/>
    <property type="molecule type" value="Genomic_DNA"/>
</dbReference>